<dbReference type="EMBL" id="FQUL01000002">
    <property type="protein sequence ID" value="SHE29662.1"/>
    <property type="molecule type" value="Genomic_DNA"/>
</dbReference>
<dbReference type="Proteomes" id="UP000184295">
    <property type="component" value="Unassembled WGS sequence"/>
</dbReference>
<dbReference type="AlphaFoldDB" id="A0A1M4SBV7"/>
<evidence type="ECO:0000313" key="2">
    <source>
        <dbReference type="Proteomes" id="UP000184295"/>
    </source>
</evidence>
<sequence>MGCEILQRFSHRLGKGDRRELIYQFIDIQKAEFLVSVLDRVCQVLHSIYYPMDNKGCQVHEAVCRACETLKERVLEASRS</sequence>
<gene>
    <name evidence="1" type="ORF">SAMN02745225_00193</name>
</gene>
<keyword evidence="2" id="KW-1185">Reference proteome</keyword>
<organism evidence="1 2">
    <name type="scientific">Ferrithrix thermotolerans DSM 19514</name>
    <dbReference type="NCBI Taxonomy" id="1121881"/>
    <lineage>
        <taxon>Bacteria</taxon>
        <taxon>Bacillati</taxon>
        <taxon>Actinomycetota</taxon>
        <taxon>Acidimicrobiia</taxon>
        <taxon>Acidimicrobiales</taxon>
        <taxon>Acidimicrobiaceae</taxon>
        <taxon>Ferrithrix</taxon>
    </lineage>
</organism>
<protein>
    <submittedName>
        <fullName evidence="1">Uncharacterized protein</fullName>
    </submittedName>
</protein>
<name>A0A1M4SBV7_9ACTN</name>
<reference evidence="2" key="1">
    <citation type="submission" date="2016-11" db="EMBL/GenBank/DDBJ databases">
        <authorList>
            <person name="Varghese N."/>
            <person name="Submissions S."/>
        </authorList>
    </citation>
    <scope>NUCLEOTIDE SEQUENCE [LARGE SCALE GENOMIC DNA]</scope>
    <source>
        <strain evidence="2">DSM 19514</strain>
    </source>
</reference>
<proteinExistence type="predicted"/>
<evidence type="ECO:0000313" key="1">
    <source>
        <dbReference type="EMBL" id="SHE29662.1"/>
    </source>
</evidence>
<accession>A0A1M4SBV7</accession>